<evidence type="ECO:0000256" key="3">
    <source>
        <dbReference type="ARBA" id="ARBA00022605"/>
    </source>
</evidence>
<feature type="binding site" evidence="8">
    <location>
        <position position="252"/>
    </location>
    <ligand>
        <name>shikimate</name>
        <dbReference type="ChEBI" id="CHEBI:36208"/>
    </ligand>
</feature>
<dbReference type="Gene3D" id="3.40.50.720">
    <property type="entry name" value="NAD(P)-binding Rossmann-like Domain"/>
    <property type="match status" value="1"/>
</dbReference>
<dbReference type="GO" id="GO:0019632">
    <property type="term" value="P:shikimate metabolic process"/>
    <property type="evidence" value="ECO:0007669"/>
    <property type="project" value="InterPro"/>
</dbReference>
<evidence type="ECO:0000259" key="9">
    <source>
        <dbReference type="Pfam" id="PF01488"/>
    </source>
</evidence>
<feature type="binding site" evidence="8">
    <location>
        <begin position="130"/>
        <end position="134"/>
    </location>
    <ligand>
        <name>NADP(+)</name>
        <dbReference type="ChEBI" id="CHEBI:58349"/>
    </ligand>
</feature>
<dbReference type="UniPathway" id="UPA00053">
    <property type="reaction ID" value="UER00087"/>
</dbReference>
<dbReference type="Proteomes" id="UP000321491">
    <property type="component" value="Unassembled WGS sequence"/>
</dbReference>
<evidence type="ECO:0000256" key="1">
    <source>
        <dbReference type="ARBA" id="ARBA00004871"/>
    </source>
</evidence>
<dbReference type="InterPro" id="IPR006151">
    <property type="entry name" value="Shikm_DH/Glu-tRNA_Rdtase"/>
</dbReference>
<feature type="domain" description="Shikimate dehydrogenase substrate binding N-terminal" evidence="10">
    <location>
        <begin position="7"/>
        <end position="90"/>
    </location>
</feature>
<dbReference type="InterPro" id="IPR013708">
    <property type="entry name" value="Shikimate_DH-bd_N"/>
</dbReference>
<dbReference type="GO" id="GO:0009423">
    <property type="term" value="P:chorismate biosynthetic process"/>
    <property type="evidence" value="ECO:0007669"/>
    <property type="project" value="UniProtKB-UniRule"/>
</dbReference>
<feature type="binding site" evidence="8">
    <location>
        <position position="224"/>
    </location>
    <ligand>
        <name>shikimate</name>
        <dbReference type="ChEBI" id="CHEBI:36208"/>
    </ligand>
</feature>
<comment type="caution">
    <text evidence="12">The sequence shown here is derived from an EMBL/GenBank/DDBJ whole genome shotgun (WGS) entry which is preliminary data.</text>
</comment>
<dbReference type="CDD" id="cd01065">
    <property type="entry name" value="NAD_bind_Shikimate_DH"/>
    <property type="match status" value="1"/>
</dbReference>
<keyword evidence="5 8" id="KW-0560">Oxidoreductase</keyword>
<evidence type="ECO:0000256" key="5">
    <source>
        <dbReference type="ARBA" id="ARBA00023002"/>
    </source>
</evidence>
<dbReference type="InterPro" id="IPR041121">
    <property type="entry name" value="SDH_C"/>
</dbReference>
<evidence type="ECO:0000256" key="4">
    <source>
        <dbReference type="ARBA" id="ARBA00022857"/>
    </source>
</evidence>
<dbReference type="Pfam" id="PF01488">
    <property type="entry name" value="Shikimate_DH"/>
    <property type="match status" value="1"/>
</dbReference>
<dbReference type="OrthoDB" id="9792692at2"/>
<accession>A0A511UWR4</accession>
<keyword evidence="6 8" id="KW-0057">Aromatic amino acid biosynthesis</keyword>
<dbReference type="GO" id="GO:0050661">
    <property type="term" value="F:NADP binding"/>
    <property type="evidence" value="ECO:0007669"/>
    <property type="project" value="InterPro"/>
</dbReference>
<evidence type="ECO:0000313" key="13">
    <source>
        <dbReference type="Proteomes" id="UP000321491"/>
    </source>
</evidence>
<keyword evidence="13" id="KW-1185">Reference proteome</keyword>
<dbReference type="AlphaFoldDB" id="A0A511UWR4"/>
<keyword evidence="3 8" id="KW-0028">Amino-acid biosynthesis</keyword>
<dbReference type="Pfam" id="PF08501">
    <property type="entry name" value="Shikimate_dh_N"/>
    <property type="match status" value="1"/>
</dbReference>
<gene>
    <name evidence="8 12" type="primary">aroE</name>
    <name evidence="12" type="ORF">CQU01_12720</name>
</gene>
<feature type="binding site" evidence="8">
    <location>
        <position position="63"/>
    </location>
    <ligand>
        <name>shikimate</name>
        <dbReference type="ChEBI" id="CHEBI:36208"/>
    </ligand>
</feature>
<name>A0A511UWR4_9BACI</name>
<dbReference type="NCBIfam" id="TIGR00507">
    <property type="entry name" value="aroE"/>
    <property type="match status" value="1"/>
</dbReference>
<keyword evidence="4 8" id="KW-0521">NADP</keyword>
<feature type="binding site" evidence="8">
    <location>
        <position position="103"/>
    </location>
    <ligand>
        <name>shikimate</name>
        <dbReference type="ChEBI" id="CHEBI:36208"/>
    </ligand>
</feature>
<comment type="pathway">
    <text evidence="1 8">Metabolic intermediate biosynthesis; chorismate biosynthesis; chorismate from D-erythrose 4-phosphate and phosphoenolpyruvate: step 4/7.</text>
</comment>
<dbReference type="GO" id="GO:0009073">
    <property type="term" value="P:aromatic amino acid family biosynthetic process"/>
    <property type="evidence" value="ECO:0007669"/>
    <property type="project" value="UniProtKB-KW"/>
</dbReference>
<feature type="domain" description="SDH C-terminal" evidence="11">
    <location>
        <begin position="245"/>
        <end position="274"/>
    </location>
</feature>
<dbReference type="SUPFAM" id="SSF51735">
    <property type="entry name" value="NAD(P)-binding Rossmann-fold domains"/>
    <property type="match status" value="1"/>
</dbReference>
<comment type="caution">
    <text evidence="8">Lacks conserved residue(s) required for the propagation of feature annotation.</text>
</comment>
<comment type="subunit">
    <text evidence="8">Homodimer.</text>
</comment>
<dbReference type="InterPro" id="IPR022893">
    <property type="entry name" value="Shikimate_DH_fam"/>
</dbReference>
<sequence length="281" mass="32089">MYYQLGLIGHPVKQSLSPWIHSEFLKRSQLKGQYQLIDVHPDESLAHVLQQFEHEGYCGFNITVPYKEKILSYLDEVDEHARKVGAVNTVVRRKGKWIGYNTDGLGYVRALESSYPTFFKETKKNVLLIGAGGAARGIYASLLTKPLLRIDIANRTLKHAESIKMLNDTMIQTDILSLEHAKEIGSIYDLIIQTTDVGMKPNEHEMIVSFPALRKDQIISDIVYQPIMTAFLRHAKSKGAKIHCGHSMLLYQAQEAFKIWTNQWVPLEHMEQKLTKILEGR</sequence>
<feature type="binding site" evidence="8">
    <location>
        <position position="222"/>
    </location>
    <ligand>
        <name>NADP(+)</name>
        <dbReference type="ChEBI" id="CHEBI:58349"/>
    </ligand>
</feature>
<feature type="binding site" evidence="8">
    <location>
        <position position="79"/>
    </location>
    <ligand>
        <name>NADP(+)</name>
        <dbReference type="ChEBI" id="CHEBI:58349"/>
    </ligand>
</feature>
<evidence type="ECO:0000259" key="10">
    <source>
        <dbReference type="Pfam" id="PF08501"/>
    </source>
</evidence>
<evidence type="ECO:0000259" key="11">
    <source>
        <dbReference type="Pfam" id="PF18317"/>
    </source>
</evidence>
<reference evidence="12 13" key="1">
    <citation type="submission" date="2019-07" db="EMBL/GenBank/DDBJ databases">
        <title>Whole genome shotgun sequence of Cerasibacillus quisquiliarum NBRC 102429.</title>
        <authorList>
            <person name="Hosoyama A."/>
            <person name="Uohara A."/>
            <person name="Ohji S."/>
            <person name="Ichikawa N."/>
        </authorList>
    </citation>
    <scope>NUCLEOTIDE SEQUENCE [LARGE SCALE GENOMIC DNA]</scope>
    <source>
        <strain evidence="12 13">NBRC 102429</strain>
    </source>
</reference>
<comment type="function">
    <text evidence="8">Involved in the biosynthesis of the chorismate, which leads to the biosynthesis of aromatic amino acids. Catalyzes the reversible NADPH linked reduction of 3-dehydroshikimate (DHSA) to yield shikimate (SA).</text>
</comment>
<feature type="binding site" evidence="8">
    <location>
        <position position="88"/>
    </location>
    <ligand>
        <name>shikimate</name>
        <dbReference type="ChEBI" id="CHEBI:36208"/>
    </ligand>
</feature>
<dbReference type="EMBL" id="BJXW01000012">
    <property type="protein sequence ID" value="GEN31034.1"/>
    <property type="molecule type" value="Genomic_DNA"/>
</dbReference>
<dbReference type="InterPro" id="IPR036291">
    <property type="entry name" value="NAD(P)-bd_dom_sf"/>
</dbReference>
<evidence type="ECO:0000256" key="6">
    <source>
        <dbReference type="ARBA" id="ARBA00023141"/>
    </source>
</evidence>
<dbReference type="EC" id="1.1.1.25" evidence="2 8"/>
<evidence type="ECO:0000313" key="12">
    <source>
        <dbReference type="EMBL" id="GEN31034.1"/>
    </source>
</evidence>
<dbReference type="GO" id="GO:0008652">
    <property type="term" value="P:amino acid biosynthetic process"/>
    <property type="evidence" value="ECO:0007669"/>
    <property type="project" value="UniProtKB-KW"/>
</dbReference>
<dbReference type="InterPro" id="IPR046346">
    <property type="entry name" value="Aminoacid_DH-like_N_sf"/>
</dbReference>
<comment type="similarity">
    <text evidence="8">Belongs to the shikimate dehydrogenase family.</text>
</comment>
<dbReference type="Pfam" id="PF18317">
    <property type="entry name" value="SDH_C"/>
    <property type="match status" value="1"/>
</dbReference>
<organism evidence="12 13">
    <name type="scientific">Cerasibacillus quisquiliarum</name>
    <dbReference type="NCBI Taxonomy" id="227865"/>
    <lineage>
        <taxon>Bacteria</taxon>
        <taxon>Bacillati</taxon>
        <taxon>Bacillota</taxon>
        <taxon>Bacilli</taxon>
        <taxon>Bacillales</taxon>
        <taxon>Bacillaceae</taxon>
        <taxon>Cerasibacillus</taxon>
    </lineage>
</organism>
<proteinExistence type="inferred from homology"/>
<dbReference type="Gene3D" id="3.40.50.10860">
    <property type="entry name" value="Leucine Dehydrogenase, chain A, domain 1"/>
    <property type="match status" value="1"/>
</dbReference>
<dbReference type="PANTHER" id="PTHR21089:SF1">
    <property type="entry name" value="BIFUNCTIONAL 3-DEHYDROQUINATE DEHYDRATASE_SHIKIMATE DEHYDROGENASE, CHLOROPLASTIC"/>
    <property type="match status" value="1"/>
</dbReference>
<dbReference type="PANTHER" id="PTHR21089">
    <property type="entry name" value="SHIKIMATE DEHYDROGENASE"/>
    <property type="match status" value="1"/>
</dbReference>
<dbReference type="SUPFAM" id="SSF53223">
    <property type="entry name" value="Aminoacid dehydrogenase-like, N-terminal domain"/>
    <property type="match status" value="1"/>
</dbReference>
<feature type="binding site" evidence="8">
    <location>
        <position position="245"/>
    </location>
    <ligand>
        <name>NADP(+)</name>
        <dbReference type="ChEBI" id="CHEBI:58349"/>
    </ligand>
</feature>
<dbReference type="RefSeq" id="WP_146936859.1">
    <property type="nucleotide sequence ID" value="NZ_BJXW01000012.1"/>
</dbReference>
<evidence type="ECO:0000256" key="7">
    <source>
        <dbReference type="ARBA" id="ARBA00049442"/>
    </source>
</evidence>
<comment type="catalytic activity">
    <reaction evidence="7 8">
        <text>shikimate + NADP(+) = 3-dehydroshikimate + NADPH + H(+)</text>
        <dbReference type="Rhea" id="RHEA:17737"/>
        <dbReference type="ChEBI" id="CHEBI:15378"/>
        <dbReference type="ChEBI" id="CHEBI:16630"/>
        <dbReference type="ChEBI" id="CHEBI:36208"/>
        <dbReference type="ChEBI" id="CHEBI:57783"/>
        <dbReference type="ChEBI" id="CHEBI:58349"/>
        <dbReference type="EC" id="1.1.1.25"/>
    </reaction>
</comment>
<evidence type="ECO:0000256" key="8">
    <source>
        <dbReference type="HAMAP-Rule" id="MF_00222"/>
    </source>
</evidence>
<dbReference type="InterPro" id="IPR011342">
    <property type="entry name" value="Shikimate_DH"/>
</dbReference>
<feature type="domain" description="Quinate/shikimate 5-dehydrogenase/glutamyl-tRNA reductase" evidence="9">
    <location>
        <begin position="122"/>
        <end position="213"/>
    </location>
</feature>
<dbReference type="HAMAP" id="MF_00222">
    <property type="entry name" value="Shikimate_DH_AroE"/>
    <property type="match status" value="1"/>
</dbReference>
<protein>
    <recommendedName>
        <fullName evidence="2 8">Shikimate dehydrogenase (NADP(+))</fullName>
        <shortName evidence="8">SDH</shortName>
        <ecNumber evidence="2 8">1.1.1.25</ecNumber>
    </recommendedName>
</protein>
<dbReference type="GO" id="GO:0004764">
    <property type="term" value="F:shikimate 3-dehydrogenase (NADP+) activity"/>
    <property type="evidence" value="ECO:0007669"/>
    <property type="project" value="UniProtKB-UniRule"/>
</dbReference>
<feature type="binding site" evidence="8">
    <location>
        <begin position="15"/>
        <end position="17"/>
    </location>
    <ligand>
        <name>shikimate</name>
        <dbReference type="ChEBI" id="CHEBI:36208"/>
    </ligand>
</feature>
<evidence type="ECO:0000256" key="2">
    <source>
        <dbReference type="ARBA" id="ARBA00012962"/>
    </source>
</evidence>
<feature type="active site" description="Proton acceptor" evidence="8">
    <location>
        <position position="67"/>
    </location>
</feature>
<dbReference type="GO" id="GO:0005829">
    <property type="term" value="C:cytosol"/>
    <property type="evidence" value="ECO:0007669"/>
    <property type="project" value="TreeGrafter"/>
</dbReference>